<dbReference type="InterPro" id="IPR015927">
    <property type="entry name" value="Peptidase_S24_S26A/B/C"/>
</dbReference>
<evidence type="ECO:0000256" key="1">
    <source>
        <dbReference type="ARBA" id="ARBA00007484"/>
    </source>
</evidence>
<evidence type="ECO:0000256" key="4">
    <source>
        <dbReference type="ARBA" id="ARBA00022763"/>
    </source>
</evidence>
<accession>A0ABV2A8E8</accession>
<reference evidence="16 17" key="1">
    <citation type="submission" date="2024-06" db="EMBL/GenBank/DDBJ databases">
        <authorList>
            <person name="Li Z."/>
            <person name="Jiang Y."/>
        </authorList>
    </citation>
    <scope>NUCLEOTIDE SEQUENCE [LARGE SCALE GENOMIC DNA]</scope>
    <source>
        <strain evidence="16 17">HSW-8</strain>
    </source>
</reference>
<evidence type="ECO:0000256" key="13">
    <source>
        <dbReference type="RuleBase" id="RU003991"/>
    </source>
</evidence>
<sequence>MDTPLTPRQQQILAFIRRHLAKQGIPPTRAEITTAFGFRSPTAAEDHLRALARKGAIELLPGASRGIRVLADEDAAARAGDDLPLVGRVAAGAPILAQESVESWYKIDRRLFHPQPDFLLRVQGWSMRDAGILPGDLLAVKRVATANNGEIVVARMGEDVTVKRFERRGDIVRLLPANPDFAPIRIDLSRQELVIEGRAVGLLRTGGFAGPAPVPLRGAV</sequence>
<keyword evidence="4 12" id="KW-0227">DNA damage</keyword>
<evidence type="ECO:0000256" key="11">
    <source>
        <dbReference type="ARBA" id="ARBA00023236"/>
    </source>
</evidence>
<dbReference type="Gene3D" id="1.10.10.10">
    <property type="entry name" value="Winged helix-like DNA-binding domain superfamily/Winged helix DNA-binding domain"/>
    <property type="match status" value="1"/>
</dbReference>
<evidence type="ECO:0000256" key="6">
    <source>
        <dbReference type="ARBA" id="ARBA00022813"/>
    </source>
</evidence>
<dbReference type="HAMAP" id="MF_00015">
    <property type="entry name" value="LexA"/>
    <property type="match status" value="1"/>
</dbReference>
<feature type="domain" description="Peptidase S24/S26A/S26B/S26C" evidence="14">
    <location>
        <begin position="84"/>
        <end position="200"/>
    </location>
</feature>
<evidence type="ECO:0000256" key="10">
    <source>
        <dbReference type="ARBA" id="ARBA00023204"/>
    </source>
</evidence>
<dbReference type="InterPro" id="IPR006199">
    <property type="entry name" value="LexA_DNA-bd_dom"/>
</dbReference>
<keyword evidence="17" id="KW-1185">Reference proteome</keyword>
<dbReference type="Pfam" id="PF00717">
    <property type="entry name" value="Peptidase_S24"/>
    <property type="match status" value="1"/>
</dbReference>
<keyword evidence="2 12" id="KW-0678">Repressor</keyword>
<comment type="similarity">
    <text evidence="1 12 13">Belongs to the peptidase S24 family.</text>
</comment>
<keyword evidence="7 12" id="KW-0805">Transcription regulation</keyword>
<keyword evidence="6 12" id="KW-0068">Autocatalytic cleavage</keyword>
<dbReference type="PRINTS" id="PR00726">
    <property type="entry name" value="LEXASERPTASE"/>
</dbReference>
<dbReference type="InterPro" id="IPR036286">
    <property type="entry name" value="LexA/Signal_pep-like_sf"/>
</dbReference>
<keyword evidence="11 12" id="KW-0742">SOS response</keyword>
<feature type="active site" description="For autocatalytic cleavage activity" evidence="12">
    <location>
        <position position="163"/>
    </location>
</feature>
<dbReference type="NCBIfam" id="TIGR00498">
    <property type="entry name" value="lexA"/>
    <property type="match status" value="1"/>
</dbReference>
<evidence type="ECO:0000259" key="15">
    <source>
        <dbReference type="Pfam" id="PF01726"/>
    </source>
</evidence>
<dbReference type="GO" id="GO:0004252">
    <property type="term" value="F:serine-type endopeptidase activity"/>
    <property type="evidence" value="ECO:0007669"/>
    <property type="project" value="UniProtKB-EC"/>
</dbReference>
<evidence type="ECO:0000313" key="17">
    <source>
        <dbReference type="Proteomes" id="UP001465331"/>
    </source>
</evidence>
<dbReference type="PANTHER" id="PTHR33516">
    <property type="entry name" value="LEXA REPRESSOR"/>
    <property type="match status" value="1"/>
</dbReference>
<evidence type="ECO:0000256" key="8">
    <source>
        <dbReference type="ARBA" id="ARBA00023125"/>
    </source>
</evidence>
<proteinExistence type="inferred from homology"/>
<dbReference type="EC" id="3.4.21.88" evidence="12"/>
<evidence type="ECO:0000256" key="9">
    <source>
        <dbReference type="ARBA" id="ARBA00023163"/>
    </source>
</evidence>
<evidence type="ECO:0000259" key="14">
    <source>
        <dbReference type="Pfam" id="PF00717"/>
    </source>
</evidence>
<dbReference type="InterPro" id="IPR050077">
    <property type="entry name" value="LexA_repressor"/>
</dbReference>
<evidence type="ECO:0000256" key="5">
    <source>
        <dbReference type="ARBA" id="ARBA00022801"/>
    </source>
</evidence>
<dbReference type="InterPro" id="IPR039418">
    <property type="entry name" value="LexA-like"/>
</dbReference>
<protein>
    <recommendedName>
        <fullName evidence="12">LexA repressor</fullName>
        <ecNumber evidence="12">3.4.21.88</ecNumber>
    </recommendedName>
</protein>
<feature type="site" description="Cleavage; by autolysis" evidence="12">
    <location>
        <begin position="91"/>
        <end position="92"/>
    </location>
</feature>
<comment type="caution">
    <text evidence="16">The sequence shown here is derived from an EMBL/GenBank/DDBJ whole genome shotgun (WGS) entry which is preliminary data.</text>
</comment>
<dbReference type="PANTHER" id="PTHR33516:SF2">
    <property type="entry name" value="LEXA REPRESSOR-RELATED"/>
    <property type="match status" value="1"/>
</dbReference>
<dbReference type="SUPFAM" id="SSF51306">
    <property type="entry name" value="LexA/Signal peptidase"/>
    <property type="match status" value="1"/>
</dbReference>
<dbReference type="InterPro" id="IPR036388">
    <property type="entry name" value="WH-like_DNA-bd_sf"/>
</dbReference>
<dbReference type="SUPFAM" id="SSF46785">
    <property type="entry name" value="Winged helix' DNA-binding domain"/>
    <property type="match status" value="1"/>
</dbReference>
<dbReference type="InterPro" id="IPR006197">
    <property type="entry name" value="Peptidase_S24_LexA"/>
</dbReference>
<dbReference type="InterPro" id="IPR036390">
    <property type="entry name" value="WH_DNA-bd_sf"/>
</dbReference>
<keyword evidence="5 12" id="KW-0378">Hydrolase</keyword>
<dbReference type="CDD" id="cd06529">
    <property type="entry name" value="S24_LexA-like"/>
    <property type="match status" value="1"/>
</dbReference>
<gene>
    <name evidence="12 16" type="primary">lexA</name>
    <name evidence="16" type="ORF">ABSH63_03945</name>
</gene>
<keyword evidence="8 12" id="KW-0238">DNA-binding</keyword>
<comment type="catalytic activity">
    <reaction evidence="12">
        <text>Hydrolysis of Ala-|-Gly bond in repressor LexA.</text>
        <dbReference type="EC" id="3.4.21.88"/>
    </reaction>
</comment>
<evidence type="ECO:0000256" key="12">
    <source>
        <dbReference type="HAMAP-Rule" id="MF_00015"/>
    </source>
</evidence>
<dbReference type="InterPro" id="IPR006200">
    <property type="entry name" value="LexA"/>
</dbReference>
<name>A0ABV2A8E8_9GAMM</name>
<keyword evidence="3 12" id="KW-0235">DNA replication</keyword>
<evidence type="ECO:0000313" key="16">
    <source>
        <dbReference type="EMBL" id="MES0873166.1"/>
    </source>
</evidence>
<feature type="DNA-binding region" description="H-T-H motif" evidence="12">
    <location>
        <begin position="29"/>
        <end position="49"/>
    </location>
</feature>
<evidence type="ECO:0000256" key="2">
    <source>
        <dbReference type="ARBA" id="ARBA00022491"/>
    </source>
</evidence>
<organism evidence="16 17">
    <name type="scientific">Sinimarinibacterium thermocellulolyticum</name>
    <dbReference type="NCBI Taxonomy" id="3170016"/>
    <lineage>
        <taxon>Bacteria</taxon>
        <taxon>Pseudomonadati</taxon>
        <taxon>Pseudomonadota</taxon>
        <taxon>Gammaproteobacteria</taxon>
        <taxon>Nevskiales</taxon>
        <taxon>Nevskiaceae</taxon>
        <taxon>Sinimarinibacterium</taxon>
    </lineage>
</organism>
<dbReference type="Gene3D" id="2.10.109.10">
    <property type="entry name" value="Umud Fragment, subunit A"/>
    <property type="match status" value="1"/>
</dbReference>
<dbReference type="Proteomes" id="UP001465331">
    <property type="component" value="Unassembled WGS sequence"/>
</dbReference>
<comment type="function">
    <text evidence="12">Represses a number of genes involved in the response to DNA damage (SOS response), including recA and lexA. In the presence of single-stranded DNA, RecA interacts with LexA causing an autocatalytic cleavage which disrupts the DNA-binding part of LexA, leading to derepression of the SOS regulon and eventually DNA repair.</text>
</comment>
<comment type="subunit">
    <text evidence="12">Homodimer.</text>
</comment>
<keyword evidence="10 12" id="KW-0234">DNA repair</keyword>
<feature type="active site" description="For autocatalytic cleavage activity" evidence="12">
    <location>
        <position position="126"/>
    </location>
</feature>
<feature type="domain" description="LexA repressor DNA-binding" evidence="15">
    <location>
        <begin position="3"/>
        <end position="66"/>
    </location>
</feature>
<dbReference type="EMBL" id="JBEPIJ010000003">
    <property type="protein sequence ID" value="MES0873166.1"/>
    <property type="molecule type" value="Genomic_DNA"/>
</dbReference>
<keyword evidence="9 12" id="KW-0804">Transcription</keyword>
<evidence type="ECO:0000256" key="7">
    <source>
        <dbReference type="ARBA" id="ARBA00023015"/>
    </source>
</evidence>
<evidence type="ECO:0000256" key="3">
    <source>
        <dbReference type="ARBA" id="ARBA00022705"/>
    </source>
</evidence>
<dbReference type="Pfam" id="PF01726">
    <property type="entry name" value="LexA_DNA_bind"/>
    <property type="match status" value="1"/>
</dbReference>